<dbReference type="AlphaFoldDB" id="A0A2Z7BJI5"/>
<gene>
    <name evidence="1" type="ORF">F511_32810</name>
</gene>
<organism evidence="1 2">
    <name type="scientific">Dorcoceras hygrometricum</name>
    <dbReference type="NCBI Taxonomy" id="472368"/>
    <lineage>
        <taxon>Eukaryota</taxon>
        <taxon>Viridiplantae</taxon>
        <taxon>Streptophyta</taxon>
        <taxon>Embryophyta</taxon>
        <taxon>Tracheophyta</taxon>
        <taxon>Spermatophyta</taxon>
        <taxon>Magnoliopsida</taxon>
        <taxon>eudicotyledons</taxon>
        <taxon>Gunneridae</taxon>
        <taxon>Pentapetalae</taxon>
        <taxon>asterids</taxon>
        <taxon>lamiids</taxon>
        <taxon>Lamiales</taxon>
        <taxon>Gesneriaceae</taxon>
        <taxon>Didymocarpoideae</taxon>
        <taxon>Trichosporeae</taxon>
        <taxon>Loxocarpinae</taxon>
        <taxon>Dorcoceras</taxon>
    </lineage>
</organism>
<dbReference type="Proteomes" id="UP000250235">
    <property type="component" value="Unassembled WGS sequence"/>
</dbReference>
<sequence length="107" mass="11637">MALLEVGGVGSLLEVLRKGIAEASVSTRENCATTLYLLSFGSLRFNALERDDGTTEVLEDVAETGSELVREQSWNILEGLRPREEVDWDAVMRGGVGHVGYRAGRAI</sequence>
<evidence type="ECO:0000313" key="1">
    <source>
        <dbReference type="EMBL" id="KZV33529.1"/>
    </source>
</evidence>
<accession>A0A2Z7BJI5</accession>
<dbReference type="EMBL" id="KV005754">
    <property type="protein sequence ID" value="KZV33529.1"/>
    <property type="molecule type" value="Genomic_DNA"/>
</dbReference>
<evidence type="ECO:0000313" key="2">
    <source>
        <dbReference type="Proteomes" id="UP000250235"/>
    </source>
</evidence>
<protein>
    <submittedName>
        <fullName evidence="1">U-box domain-containing protein 38-like</fullName>
    </submittedName>
</protein>
<reference evidence="1 2" key="1">
    <citation type="journal article" date="2015" name="Proc. Natl. Acad. Sci. U.S.A.">
        <title>The resurrection genome of Boea hygrometrica: A blueprint for survival of dehydration.</title>
        <authorList>
            <person name="Xiao L."/>
            <person name="Yang G."/>
            <person name="Zhang L."/>
            <person name="Yang X."/>
            <person name="Zhao S."/>
            <person name="Ji Z."/>
            <person name="Zhou Q."/>
            <person name="Hu M."/>
            <person name="Wang Y."/>
            <person name="Chen M."/>
            <person name="Xu Y."/>
            <person name="Jin H."/>
            <person name="Xiao X."/>
            <person name="Hu G."/>
            <person name="Bao F."/>
            <person name="Hu Y."/>
            <person name="Wan P."/>
            <person name="Li L."/>
            <person name="Deng X."/>
            <person name="Kuang T."/>
            <person name="Xiang C."/>
            <person name="Zhu J.K."/>
            <person name="Oliver M.J."/>
            <person name="He Y."/>
        </authorList>
    </citation>
    <scope>NUCLEOTIDE SEQUENCE [LARGE SCALE GENOMIC DNA]</scope>
    <source>
        <strain evidence="2">cv. XS01</strain>
    </source>
</reference>
<proteinExistence type="predicted"/>
<name>A0A2Z7BJI5_9LAMI</name>
<keyword evidence="2" id="KW-1185">Reference proteome</keyword>